<dbReference type="Gene3D" id="2.30.30.40">
    <property type="entry name" value="SH3 Domains"/>
    <property type="match status" value="1"/>
</dbReference>
<feature type="repeat" description="ANK" evidence="3">
    <location>
        <begin position="166"/>
        <end position="198"/>
    </location>
</feature>
<sequence length="414" mass="45021">MGREQDLILAVKNGDVTGVQKLVAKVKATKTKLLGSTKRLNVNYQDPASHGLGLSPFPPGMRPLHYAAWQGRLEPVRLLLRASAAVNAASLDGQIPLHLAAQYGHYEVSEMLLQHQSNPCLVNKAKKTPLDLACEFGRLKVAQLLLNSHLCVALLEGEAKDPCDPNYTTPLHLAAKNGHREVIRQLLRAGIEINRQTKTGTALHEAALYGKTEVVRMLLEVGVHAGPLPVSQLRTATPSTPLGDTCPPLLLEASGVLKVRALKDFWNLHDPTALNIRAGDVITVREPGQPVLLSFPKDFFLYLKVRKTERDAPSAGSLPRWHNGWGWAKLEPGASSGSPTWVQGPSTWAVLHCFPRPLAGSWIGSGAAGFLIGTRLGCWHCRPWLSLLCHSASPDSLSFSSTSWCCGFFTHLLC</sequence>
<dbReference type="AlphaFoldDB" id="G1T246"/>
<dbReference type="Ensembl" id="ENSOCUT00000011863.4">
    <property type="protein sequence ID" value="ENSOCUP00000010195.4"/>
    <property type="gene ID" value="ENSOCUG00000011862.4"/>
</dbReference>
<feature type="repeat" description="ANK" evidence="3">
    <location>
        <begin position="59"/>
        <end position="91"/>
    </location>
</feature>
<dbReference type="HOGENOM" id="CLU_000134_18_0_1"/>
<keyword evidence="2 3" id="KW-0040">ANK repeat</keyword>
<reference evidence="4" key="2">
    <citation type="submission" date="2025-08" db="UniProtKB">
        <authorList>
            <consortium name="Ensembl"/>
        </authorList>
    </citation>
    <scope>IDENTIFICATION</scope>
    <source>
        <strain evidence="4">Thorbecke</strain>
    </source>
</reference>
<dbReference type="FunFam" id="1.25.40.20:FF:000339">
    <property type="entry name" value="caskin-2 isoform X2"/>
    <property type="match status" value="1"/>
</dbReference>
<name>G1T246_RABIT</name>
<organism evidence="4 5">
    <name type="scientific">Oryctolagus cuniculus</name>
    <name type="common">Rabbit</name>
    <dbReference type="NCBI Taxonomy" id="9986"/>
    <lineage>
        <taxon>Eukaryota</taxon>
        <taxon>Metazoa</taxon>
        <taxon>Chordata</taxon>
        <taxon>Craniata</taxon>
        <taxon>Vertebrata</taxon>
        <taxon>Euteleostomi</taxon>
        <taxon>Mammalia</taxon>
        <taxon>Eutheria</taxon>
        <taxon>Euarchontoglires</taxon>
        <taxon>Glires</taxon>
        <taxon>Lagomorpha</taxon>
        <taxon>Leporidae</taxon>
        <taxon>Oryctolagus</taxon>
    </lineage>
</organism>
<dbReference type="GeneTree" id="ENSGT00940000158256"/>
<dbReference type="Gene3D" id="1.25.40.20">
    <property type="entry name" value="Ankyrin repeat-containing domain"/>
    <property type="match status" value="2"/>
</dbReference>
<dbReference type="SUPFAM" id="SSF48403">
    <property type="entry name" value="Ankyrin repeat"/>
    <property type="match status" value="1"/>
</dbReference>
<dbReference type="SMR" id="G1T246"/>
<dbReference type="Proteomes" id="UP000001811">
    <property type="component" value="Unplaced"/>
</dbReference>
<evidence type="ECO:0000313" key="5">
    <source>
        <dbReference type="Proteomes" id="UP000001811"/>
    </source>
</evidence>
<dbReference type="Bgee" id="ENSOCUG00000011862">
    <property type="expression patterns" value="Expressed in upper lobe of left lung and 16 other cell types or tissues"/>
</dbReference>
<dbReference type="InterPro" id="IPR002110">
    <property type="entry name" value="Ankyrin_rpt"/>
</dbReference>
<reference evidence="4" key="3">
    <citation type="submission" date="2025-09" db="UniProtKB">
        <authorList>
            <consortium name="Ensembl"/>
        </authorList>
    </citation>
    <scope>IDENTIFICATION</scope>
    <source>
        <strain evidence="4">Thorbecke</strain>
    </source>
</reference>
<proteinExistence type="predicted"/>
<evidence type="ECO:0000256" key="3">
    <source>
        <dbReference type="PROSITE-ProRule" id="PRU00023"/>
    </source>
</evidence>
<dbReference type="InterPro" id="IPR036770">
    <property type="entry name" value="Ankyrin_rpt-contain_sf"/>
</dbReference>
<feature type="repeat" description="ANK" evidence="3">
    <location>
        <begin position="198"/>
        <end position="223"/>
    </location>
</feature>
<dbReference type="PANTHER" id="PTHR24174:SF18">
    <property type="entry name" value="CASKIN-2"/>
    <property type="match status" value="1"/>
</dbReference>
<keyword evidence="5" id="KW-1185">Reference proteome</keyword>
<dbReference type="PROSITE" id="PS50088">
    <property type="entry name" value="ANK_REPEAT"/>
    <property type="match status" value="4"/>
</dbReference>
<evidence type="ECO:0000313" key="4">
    <source>
        <dbReference type="Ensembl" id="ENSOCUP00000010195.4"/>
    </source>
</evidence>
<feature type="repeat" description="ANK" evidence="3">
    <location>
        <begin position="92"/>
        <end position="124"/>
    </location>
</feature>
<evidence type="ECO:0000256" key="2">
    <source>
        <dbReference type="ARBA" id="ARBA00023043"/>
    </source>
</evidence>
<dbReference type="Pfam" id="PF12796">
    <property type="entry name" value="Ank_2"/>
    <property type="match status" value="2"/>
</dbReference>
<dbReference type="PRINTS" id="PR01415">
    <property type="entry name" value="ANKYRIN"/>
</dbReference>
<evidence type="ECO:0000256" key="1">
    <source>
        <dbReference type="ARBA" id="ARBA00022737"/>
    </source>
</evidence>
<dbReference type="STRING" id="9986.ENSOCUP00000010195"/>
<dbReference type="InterPro" id="IPR033635">
    <property type="entry name" value="ANKS1/Caskin"/>
</dbReference>
<dbReference type="PROSITE" id="PS50297">
    <property type="entry name" value="ANK_REP_REGION"/>
    <property type="match status" value="4"/>
</dbReference>
<accession>G1T246</accession>
<protein>
    <submittedName>
        <fullName evidence="4">Uncharacterized protein</fullName>
    </submittedName>
</protein>
<reference evidence="4 5" key="1">
    <citation type="journal article" date="2011" name="Nature">
        <title>A high-resolution map of human evolutionary constraint using 29 mammals.</title>
        <authorList>
            <person name="Lindblad-Toh K."/>
            <person name="Garber M."/>
            <person name="Zuk O."/>
            <person name="Lin M.F."/>
            <person name="Parker B.J."/>
            <person name="Washietl S."/>
            <person name="Kheradpour P."/>
            <person name="Ernst J."/>
            <person name="Jordan G."/>
            <person name="Mauceli E."/>
            <person name="Ward L.D."/>
            <person name="Lowe C.B."/>
            <person name="Holloway A.K."/>
            <person name="Clamp M."/>
            <person name="Gnerre S."/>
            <person name="Alfoldi J."/>
            <person name="Beal K."/>
            <person name="Chang J."/>
            <person name="Clawson H."/>
            <person name="Cuff J."/>
            <person name="Di Palma F."/>
            <person name="Fitzgerald S."/>
            <person name="Flicek P."/>
            <person name="Guttman M."/>
            <person name="Hubisz M.J."/>
            <person name="Jaffe D.B."/>
            <person name="Jungreis I."/>
            <person name="Kent W.J."/>
            <person name="Kostka D."/>
            <person name="Lara M."/>
            <person name="Martins A.L."/>
            <person name="Massingham T."/>
            <person name="Moltke I."/>
            <person name="Raney B.J."/>
            <person name="Rasmussen M.D."/>
            <person name="Robinson J."/>
            <person name="Stark A."/>
            <person name="Vilella A.J."/>
            <person name="Wen J."/>
            <person name="Xie X."/>
            <person name="Zody M.C."/>
            <person name="Baldwin J."/>
            <person name="Bloom T."/>
            <person name="Chin C.W."/>
            <person name="Heiman D."/>
            <person name="Nicol R."/>
            <person name="Nusbaum C."/>
            <person name="Young S."/>
            <person name="Wilkinson J."/>
            <person name="Worley K.C."/>
            <person name="Kovar C.L."/>
            <person name="Muzny D.M."/>
            <person name="Gibbs R.A."/>
            <person name="Cree A."/>
            <person name="Dihn H.H."/>
            <person name="Fowler G."/>
            <person name="Jhangiani S."/>
            <person name="Joshi V."/>
            <person name="Lee S."/>
            <person name="Lewis L.R."/>
            <person name="Nazareth L.V."/>
            <person name="Okwuonu G."/>
            <person name="Santibanez J."/>
            <person name="Warren W.C."/>
            <person name="Mardis E.R."/>
            <person name="Weinstock G.M."/>
            <person name="Wilson R.K."/>
            <person name="Delehaunty K."/>
            <person name="Dooling D."/>
            <person name="Fronik C."/>
            <person name="Fulton L."/>
            <person name="Fulton B."/>
            <person name="Graves T."/>
            <person name="Minx P."/>
            <person name="Sodergren E."/>
            <person name="Birney E."/>
            <person name="Margulies E.H."/>
            <person name="Herrero J."/>
            <person name="Green E.D."/>
            <person name="Haussler D."/>
            <person name="Siepel A."/>
            <person name="Goldman N."/>
            <person name="Pollard K.S."/>
            <person name="Pedersen J.S."/>
            <person name="Lander E.S."/>
            <person name="Kellis M."/>
        </authorList>
    </citation>
    <scope>NUCLEOTIDE SEQUENCE [LARGE SCALE GENOMIC DNA]</scope>
    <source>
        <strain evidence="5">Thorbecke</strain>
    </source>
</reference>
<dbReference type="PANTHER" id="PTHR24174">
    <property type="entry name" value="ANKYRIN REPEAT AND STERILE ALPHA MOTIF DOMAIN-CONTAINING PROTEIN 1"/>
    <property type="match status" value="1"/>
</dbReference>
<dbReference type="InParanoid" id="G1T246"/>
<dbReference type="eggNOG" id="KOG0507">
    <property type="taxonomic scope" value="Eukaryota"/>
</dbReference>
<dbReference type="SMART" id="SM00248">
    <property type="entry name" value="ANK"/>
    <property type="match status" value="5"/>
</dbReference>
<keyword evidence="1" id="KW-0677">Repeat</keyword>